<evidence type="ECO:0000313" key="2">
    <source>
        <dbReference type="RefSeq" id="XP_022941937.1"/>
    </source>
</evidence>
<dbReference type="RefSeq" id="XP_022941937.1">
    <property type="nucleotide sequence ID" value="XM_023086169.1"/>
</dbReference>
<protein>
    <submittedName>
        <fullName evidence="2 3">Uncharacterized protein LOC111447151</fullName>
    </submittedName>
</protein>
<gene>
    <name evidence="2 3" type="primary">LOC111447151</name>
</gene>
<sequence>MKKEVKGIGIWQMGREFSLELCLCPSSPAIPMMAMPLNHQKQIMVFNNGTASVCDLTELQVRAILGIASQERNSSKSQWWSNPERLSLQMPNGNAGFSIKKSLQRFLQRRNTRRIRSMYPYHKPRT</sequence>
<organism evidence="1 2">
    <name type="scientific">Cucurbita moschata</name>
    <name type="common">Winter crookneck squash</name>
    <name type="synonym">Cucurbita pepo var. moschata</name>
    <dbReference type="NCBI Taxonomy" id="3662"/>
    <lineage>
        <taxon>Eukaryota</taxon>
        <taxon>Viridiplantae</taxon>
        <taxon>Streptophyta</taxon>
        <taxon>Embryophyta</taxon>
        <taxon>Tracheophyta</taxon>
        <taxon>Spermatophyta</taxon>
        <taxon>Magnoliopsida</taxon>
        <taxon>eudicotyledons</taxon>
        <taxon>Gunneridae</taxon>
        <taxon>Pentapetalae</taxon>
        <taxon>rosids</taxon>
        <taxon>fabids</taxon>
        <taxon>Cucurbitales</taxon>
        <taxon>Cucurbitaceae</taxon>
        <taxon>Cucurbiteae</taxon>
        <taxon>Cucurbita</taxon>
    </lineage>
</organism>
<dbReference type="GeneID" id="111447151"/>
<name>A0A6J1FNU6_CUCMO</name>
<accession>A0A6J1FNU6</accession>
<evidence type="ECO:0000313" key="1">
    <source>
        <dbReference type="Proteomes" id="UP000504609"/>
    </source>
</evidence>
<evidence type="ECO:0000313" key="3">
    <source>
        <dbReference type="RefSeq" id="XP_022941938.1"/>
    </source>
</evidence>
<dbReference type="AlphaFoldDB" id="A0A6J1FNU6"/>
<keyword evidence="1" id="KW-1185">Reference proteome</keyword>
<dbReference type="RefSeq" id="XP_022941938.1">
    <property type="nucleotide sequence ID" value="XM_023086170.1"/>
</dbReference>
<reference evidence="2 3" key="1">
    <citation type="submission" date="2025-04" db="UniProtKB">
        <authorList>
            <consortium name="RefSeq"/>
        </authorList>
    </citation>
    <scope>IDENTIFICATION</scope>
    <source>
        <tissue evidence="2 3">Young leaves</tissue>
    </source>
</reference>
<dbReference type="KEGG" id="cmos:111447151"/>
<proteinExistence type="predicted"/>
<dbReference type="Proteomes" id="UP000504609">
    <property type="component" value="Unplaced"/>
</dbReference>